<organism evidence="2 3">
    <name type="scientific">Hibiscus sabdariffa</name>
    <name type="common">roselle</name>
    <dbReference type="NCBI Taxonomy" id="183260"/>
    <lineage>
        <taxon>Eukaryota</taxon>
        <taxon>Viridiplantae</taxon>
        <taxon>Streptophyta</taxon>
        <taxon>Embryophyta</taxon>
        <taxon>Tracheophyta</taxon>
        <taxon>Spermatophyta</taxon>
        <taxon>Magnoliopsida</taxon>
        <taxon>eudicotyledons</taxon>
        <taxon>Gunneridae</taxon>
        <taxon>Pentapetalae</taxon>
        <taxon>rosids</taxon>
        <taxon>malvids</taxon>
        <taxon>Malvales</taxon>
        <taxon>Malvaceae</taxon>
        <taxon>Malvoideae</taxon>
        <taxon>Hibiscus</taxon>
    </lineage>
</organism>
<sequence>MPTFANLQHRYLQVRNTCPLCVSAADTVAHMVFSCPIVLQILTSVGLPPAPTIQNPTVSEDFISWFIHLSKGHQLLLSITYWSVWGSWQRFSRVTNGGLYLPHTGVADSFAAEAKACERAVIFAMELGFRSVIVEGDSLTIIKKLNSTTLDKSEVSPIIRDILSLKISFDNITFSFVGRSENASAHEMAKLGRQFGEARYWIEEAPALVEQLILRERST</sequence>
<comment type="caution">
    <text evidence="2">The sequence shown here is derived from an EMBL/GenBank/DDBJ whole genome shotgun (WGS) entry which is preliminary data.</text>
</comment>
<protein>
    <recommendedName>
        <fullName evidence="1">RNase H type-1 domain-containing protein</fullName>
    </recommendedName>
</protein>
<dbReference type="InterPro" id="IPR012337">
    <property type="entry name" value="RNaseH-like_sf"/>
</dbReference>
<dbReference type="Gene3D" id="3.30.420.10">
    <property type="entry name" value="Ribonuclease H-like superfamily/Ribonuclease H"/>
    <property type="match status" value="1"/>
</dbReference>
<name>A0ABR2CC62_9ROSI</name>
<reference evidence="2 3" key="1">
    <citation type="journal article" date="2024" name="G3 (Bethesda)">
        <title>Genome assembly of Hibiscus sabdariffa L. provides insights into metabolisms of medicinal natural products.</title>
        <authorList>
            <person name="Kim T."/>
        </authorList>
    </citation>
    <scope>NUCLEOTIDE SEQUENCE [LARGE SCALE GENOMIC DNA]</scope>
    <source>
        <strain evidence="2">TK-2024</strain>
        <tissue evidence="2">Old leaves</tissue>
    </source>
</reference>
<evidence type="ECO:0000313" key="2">
    <source>
        <dbReference type="EMBL" id="KAK8516718.1"/>
    </source>
</evidence>
<evidence type="ECO:0000259" key="1">
    <source>
        <dbReference type="Pfam" id="PF13456"/>
    </source>
</evidence>
<dbReference type="CDD" id="cd06222">
    <property type="entry name" value="RNase_H_like"/>
    <property type="match status" value="1"/>
</dbReference>
<dbReference type="PANTHER" id="PTHR47074:SF61">
    <property type="entry name" value="RNASE H TYPE-1 DOMAIN-CONTAINING PROTEIN"/>
    <property type="match status" value="1"/>
</dbReference>
<dbReference type="PANTHER" id="PTHR47074">
    <property type="entry name" value="BNAC02G40300D PROTEIN"/>
    <property type="match status" value="1"/>
</dbReference>
<dbReference type="SUPFAM" id="SSF53098">
    <property type="entry name" value="Ribonuclease H-like"/>
    <property type="match status" value="1"/>
</dbReference>
<accession>A0ABR2CC62</accession>
<dbReference type="Pfam" id="PF13456">
    <property type="entry name" value="RVT_3"/>
    <property type="match status" value="1"/>
</dbReference>
<dbReference type="InterPro" id="IPR036397">
    <property type="entry name" value="RNaseH_sf"/>
</dbReference>
<dbReference type="InterPro" id="IPR052929">
    <property type="entry name" value="RNase_H-like_EbsB-rel"/>
</dbReference>
<keyword evidence="3" id="KW-1185">Reference proteome</keyword>
<dbReference type="InterPro" id="IPR044730">
    <property type="entry name" value="RNase_H-like_dom_plant"/>
</dbReference>
<dbReference type="EMBL" id="JBBPBM010000057">
    <property type="protein sequence ID" value="KAK8516718.1"/>
    <property type="molecule type" value="Genomic_DNA"/>
</dbReference>
<dbReference type="InterPro" id="IPR002156">
    <property type="entry name" value="RNaseH_domain"/>
</dbReference>
<gene>
    <name evidence="2" type="ORF">V6N12_049439</name>
</gene>
<feature type="domain" description="RNase H type-1" evidence="1">
    <location>
        <begin position="105"/>
        <end position="191"/>
    </location>
</feature>
<dbReference type="Proteomes" id="UP001472677">
    <property type="component" value="Unassembled WGS sequence"/>
</dbReference>
<evidence type="ECO:0000313" key="3">
    <source>
        <dbReference type="Proteomes" id="UP001472677"/>
    </source>
</evidence>
<proteinExistence type="predicted"/>